<comment type="caution">
    <text evidence="8">Lacks conserved residue(s) required for the propagation of feature annotation.</text>
</comment>
<feature type="binding site" evidence="8">
    <location>
        <begin position="190"/>
        <end position="193"/>
    </location>
    <ligand>
        <name>ATP</name>
        <dbReference type="ChEBI" id="CHEBI:30616"/>
    </ligand>
</feature>
<proteinExistence type="inferred from homology"/>
<feature type="active site" description="Proton donor" evidence="8">
    <location>
        <position position="40"/>
    </location>
</feature>
<accession>A0A6N7F214</accession>
<dbReference type="InParanoid" id="A0A6N7F214"/>
<evidence type="ECO:0000256" key="1">
    <source>
        <dbReference type="ARBA" id="ARBA00004990"/>
    </source>
</evidence>
<comment type="caution">
    <text evidence="9">The sequence shown here is derived from an EMBL/GenBank/DDBJ whole genome shotgun (WGS) entry which is preliminary data.</text>
</comment>
<dbReference type="GO" id="GO:0005524">
    <property type="term" value="F:ATP binding"/>
    <property type="evidence" value="ECO:0007669"/>
    <property type="project" value="UniProtKB-KW"/>
</dbReference>
<dbReference type="Pfam" id="PF02569">
    <property type="entry name" value="Pantoate_ligase"/>
    <property type="match status" value="1"/>
</dbReference>
<comment type="similarity">
    <text evidence="2 8">Belongs to the pantothenate synthetase family.</text>
</comment>
<dbReference type="RefSeq" id="WP_152809614.1">
    <property type="nucleotide sequence ID" value="NZ_WHNW01000003.1"/>
</dbReference>
<dbReference type="Gene3D" id="3.40.50.620">
    <property type="entry name" value="HUPs"/>
    <property type="match status" value="1"/>
</dbReference>
<feature type="binding site" evidence="8">
    <location>
        <position position="64"/>
    </location>
    <ligand>
        <name>(R)-pantoate</name>
        <dbReference type="ChEBI" id="CHEBI:15980"/>
    </ligand>
</feature>
<dbReference type="InterPro" id="IPR003721">
    <property type="entry name" value="Pantoate_ligase"/>
</dbReference>
<dbReference type="EC" id="6.3.2.1" evidence="8"/>
<dbReference type="Gene3D" id="3.30.1300.10">
    <property type="entry name" value="Pantoate-beta-alanine ligase, C-terminal domain"/>
    <property type="match status" value="1"/>
</dbReference>
<comment type="subcellular location">
    <subcellularLocation>
        <location evidence="8">Cytoplasm</location>
    </subcellularLocation>
</comment>
<dbReference type="UniPathway" id="UPA00028">
    <property type="reaction ID" value="UER00005"/>
</dbReference>
<dbReference type="SUPFAM" id="SSF52374">
    <property type="entry name" value="Nucleotidylyl transferase"/>
    <property type="match status" value="1"/>
</dbReference>
<dbReference type="GO" id="GO:0015940">
    <property type="term" value="P:pantothenate biosynthetic process"/>
    <property type="evidence" value="ECO:0007669"/>
    <property type="project" value="UniProtKB-UniRule"/>
</dbReference>
<feature type="binding site" evidence="8">
    <location>
        <begin position="33"/>
        <end position="40"/>
    </location>
    <ligand>
        <name>ATP</name>
        <dbReference type="ChEBI" id="CHEBI:30616"/>
    </ligand>
</feature>
<name>A0A6N7F214_9GAMM</name>
<dbReference type="PANTHER" id="PTHR21299:SF1">
    <property type="entry name" value="PANTOATE--BETA-ALANINE LIGASE"/>
    <property type="match status" value="1"/>
</dbReference>
<dbReference type="FunCoup" id="A0A6N7F214">
    <property type="interactions" value="505"/>
</dbReference>
<keyword evidence="10" id="KW-1185">Reference proteome</keyword>
<keyword evidence="6 8" id="KW-0067">ATP-binding</keyword>
<evidence type="ECO:0000256" key="3">
    <source>
        <dbReference type="ARBA" id="ARBA00022598"/>
    </source>
</evidence>
<comment type="catalytic activity">
    <reaction evidence="7 8">
        <text>(R)-pantoate + beta-alanine + ATP = (R)-pantothenate + AMP + diphosphate + H(+)</text>
        <dbReference type="Rhea" id="RHEA:10912"/>
        <dbReference type="ChEBI" id="CHEBI:15378"/>
        <dbReference type="ChEBI" id="CHEBI:15980"/>
        <dbReference type="ChEBI" id="CHEBI:29032"/>
        <dbReference type="ChEBI" id="CHEBI:30616"/>
        <dbReference type="ChEBI" id="CHEBI:33019"/>
        <dbReference type="ChEBI" id="CHEBI:57966"/>
        <dbReference type="ChEBI" id="CHEBI:456215"/>
        <dbReference type="EC" id="6.3.2.1"/>
    </reaction>
</comment>
<evidence type="ECO:0000256" key="8">
    <source>
        <dbReference type="HAMAP-Rule" id="MF_00158"/>
    </source>
</evidence>
<gene>
    <name evidence="8" type="primary">panC</name>
    <name evidence="9" type="ORF">GCU85_04020</name>
</gene>
<comment type="miscellaneous">
    <text evidence="8">The reaction proceeds by a bi uni uni bi ping pong mechanism.</text>
</comment>
<evidence type="ECO:0000256" key="7">
    <source>
        <dbReference type="ARBA" id="ARBA00048258"/>
    </source>
</evidence>
<evidence type="ECO:0000313" key="9">
    <source>
        <dbReference type="EMBL" id="MPV85906.1"/>
    </source>
</evidence>
<comment type="function">
    <text evidence="8">Catalyzes the condensation of pantoate with beta-alanine in an ATP-dependent reaction via a pantoyl-adenylate intermediate.</text>
</comment>
<comment type="pathway">
    <text evidence="1 8">Cofactor biosynthesis; (R)-pantothenate biosynthesis; (R)-pantothenate from (R)-pantoate and beta-alanine: step 1/1.</text>
</comment>
<dbReference type="InterPro" id="IPR014729">
    <property type="entry name" value="Rossmann-like_a/b/a_fold"/>
</dbReference>
<evidence type="ECO:0000256" key="4">
    <source>
        <dbReference type="ARBA" id="ARBA00022655"/>
    </source>
</evidence>
<dbReference type="PANTHER" id="PTHR21299">
    <property type="entry name" value="CYTIDYLATE KINASE/PANTOATE-BETA-ALANINE LIGASE"/>
    <property type="match status" value="1"/>
</dbReference>
<dbReference type="GO" id="GO:0004592">
    <property type="term" value="F:pantoate-beta-alanine ligase activity"/>
    <property type="evidence" value="ECO:0007669"/>
    <property type="project" value="UniProtKB-UniRule"/>
</dbReference>
<dbReference type="CDD" id="cd00560">
    <property type="entry name" value="PanC"/>
    <property type="match status" value="1"/>
</dbReference>
<dbReference type="NCBIfam" id="TIGR00018">
    <property type="entry name" value="panC"/>
    <property type="match status" value="1"/>
</dbReference>
<feature type="binding site" evidence="8">
    <location>
        <begin position="153"/>
        <end position="156"/>
    </location>
    <ligand>
        <name>ATP</name>
        <dbReference type="ChEBI" id="CHEBI:30616"/>
    </ligand>
</feature>
<reference evidence="9 10" key="1">
    <citation type="submission" date="2019-10" db="EMBL/GenBank/DDBJ databases">
        <title>Cardiobacteriales fam. a chemoheterotrophic member of the order Cardiobacteriales, and proposal of Cardiobacteriales fam. nov.</title>
        <authorList>
            <person name="Wang C."/>
        </authorList>
    </citation>
    <scope>NUCLEOTIDE SEQUENCE [LARGE SCALE GENOMIC DNA]</scope>
    <source>
        <strain evidence="9 10">ML27</strain>
    </source>
</reference>
<dbReference type="EMBL" id="WHNW01000003">
    <property type="protein sequence ID" value="MPV85906.1"/>
    <property type="molecule type" value="Genomic_DNA"/>
</dbReference>
<dbReference type="GO" id="GO:0005829">
    <property type="term" value="C:cytosol"/>
    <property type="evidence" value="ECO:0007669"/>
    <property type="project" value="TreeGrafter"/>
</dbReference>
<protein>
    <recommendedName>
        <fullName evidence="8">Pantothenate synthetase</fullName>
        <shortName evidence="8">PS</shortName>
        <ecNumber evidence="8">6.3.2.1</ecNumber>
    </recommendedName>
    <alternativeName>
        <fullName evidence="8">Pantoate--beta-alanine ligase</fullName>
    </alternativeName>
    <alternativeName>
        <fullName evidence="8">Pantoate-activating enzyme</fullName>
    </alternativeName>
</protein>
<evidence type="ECO:0000313" key="10">
    <source>
        <dbReference type="Proteomes" id="UP000471298"/>
    </source>
</evidence>
<keyword evidence="3 8" id="KW-0436">Ligase</keyword>
<sequence>MTQPLILRTLTDINQYRQTHLRSGEKLVLVPTMGNLHAGHLALVDKAKTYSDNVVVSIFVNPTQFGPTEDLATYPRTFADDCAKLAARGVSAVFYPEVATIYPHGVTQTLSIDFNDTLTKILCAADRPTHFQGVATVVAKLFQLIRPDVAIFGQKDYQQLAVIRRLVDELFMPIVIDSIAIRREDNGLAMSSRNQYLSDDQRQLAGEIYATLQRIKIAILAGNPAQPIIDAAMAALTTRGIAVEYLAYRDADDLTQSLCETNPPRQCRSILLIAARIGSTRLIDNLFVCDSF</sequence>
<dbReference type="Proteomes" id="UP000471298">
    <property type="component" value="Unassembled WGS sequence"/>
</dbReference>
<evidence type="ECO:0000256" key="6">
    <source>
        <dbReference type="ARBA" id="ARBA00022840"/>
    </source>
</evidence>
<organism evidence="9 10">
    <name type="scientific">Ostreibacterium oceani</name>
    <dbReference type="NCBI Taxonomy" id="2654998"/>
    <lineage>
        <taxon>Bacteria</taxon>
        <taxon>Pseudomonadati</taxon>
        <taxon>Pseudomonadota</taxon>
        <taxon>Gammaproteobacteria</taxon>
        <taxon>Cardiobacteriales</taxon>
        <taxon>Ostreibacteriaceae</taxon>
        <taxon>Ostreibacterium</taxon>
    </lineage>
</organism>
<keyword evidence="5 8" id="KW-0547">Nucleotide-binding</keyword>
<keyword evidence="8" id="KW-0963">Cytoplasm</keyword>
<feature type="binding site" evidence="8">
    <location>
        <position position="64"/>
    </location>
    <ligand>
        <name>beta-alanine</name>
        <dbReference type="ChEBI" id="CHEBI:57966"/>
    </ligand>
</feature>
<feature type="binding site" evidence="8">
    <location>
        <position position="159"/>
    </location>
    <ligand>
        <name>(R)-pantoate</name>
        <dbReference type="ChEBI" id="CHEBI:15980"/>
    </ligand>
</feature>
<dbReference type="HAMAP" id="MF_00158">
    <property type="entry name" value="PanC"/>
    <property type="match status" value="1"/>
</dbReference>
<keyword evidence="4 8" id="KW-0566">Pantothenate biosynthesis</keyword>
<evidence type="ECO:0000256" key="2">
    <source>
        <dbReference type="ARBA" id="ARBA00009256"/>
    </source>
</evidence>
<comment type="subunit">
    <text evidence="8">Homodimer.</text>
</comment>
<dbReference type="InterPro" id="IPR042176">
    <property type="entry name" value="Pantoate_ligase_C"/>
</dbReference>
<dbReference type="AlphaFoldDB" id="A0A6N7F214"/>
<evidence type="ECO:0000256" key="5">
    <source>
        <dbReference type="ARBA" id="ARBA00022741"/>
    </source>
</evidence>